<dbReference type="PANTHER" id="PTHR37984">
    <property type="entry name" value="PROTEIN CBG26694"/>
    <property type="match status" value="1"/>
</dbReference>
<evidence type="ECO:0000256" key="1">
    <source>
        <dbReference type="ARBA" id="ARBA00023268"/>
    </source>
</evidence>
<dbReference type="Pfam" id="PF00078">
    <property type="entry name" value="RVT_1"/>
    <property type="match status" value="1"/>
</dbReference>
<dbReference type="SUPFAM" id="SSF56672">
    <property type="entry name" value="DNA/RNA polymerases"/>
    <property type="match status" value="1"/>
</dbReference>
<dbReference type="PANTHER" id="PTHR37984:SF5">
    <property type="entry name" value="PROTEIN NYNRIN-LIKE"/>
    <property type="match status" value="1"/>
</dbReference>
<dbReference type="OMA" id="FAYGRIN"/>
<evidence type="ECO:0000313" key="5">
    <source>
        <dbReference type="Proteomes" id="UP000031668"/>
    </source>
</evidence>
<protein>
    <submittedName>
        <fullName evidence="4">Retrovirus-related Pol polyprotein from transposon 17.6</fullName>
    </submittedName>
</protein>
<comment type="caution">
    <text evidence="4">The sequence shown here is derived from an EMBL/GenBank/DDBJ whole genome shotgun (WGS) entry which is preliminary data.</text>
</comment>
<evidence type="ECO:0000259" key="2">
    <source>
        <dbReference type="Pfam" id="PF00078"/>
    </source>
</evidence>
<evidence type="ECO:0000313" key="4">
    <source>
        <dbReference type="EMBL" id="KII60525.1"/>
    </source>
</evidence>
<dbReference type="EMBL" id="JWZT01005579">
    <property type="protein sequence ID" value="KII60525.1"/>
    <property type="molecule type" value="Genomic_DNA"/>
</dbReference>
<organism evidence="4 5">
    <name type="scientific">Thelohanellus kitauei</name>
    <name type="common">Myxosporean</name>
    <dbReference type="NCBI Taxonomy" id="669202"/>
    <lineage>
        <taxon>Eukaryota</taxon>
        <taxon>Metazoa</taxon>
        <taxon>Cnidaria</taxon>
        <taxon>Myxozoa</taxon>
        <taxon>Myxosporea</taxon>
        <taxon>Bivalvulida</taxon>
        <taxon>Platysporina</taxon>
        <taxon>Myxobolidae</taxon>
        <taxon>Thelohanellus</taxon>
    </lineage>
</organism>
<dbReference type="GO" id="GO:0003824">
    <property type="term" value="F:catalytic activity"/>
    <property type="evidence" value="ECO:0007669"/>
    <property type="project" value="UniProtKB-KW"/>
</dbReference>
<dbReference type="InterPro" id="IPR050951">
    <property type="entry name" value="Retrovirus_Pol_polyprotein"/>
</dbReference>
<dbReference type="InterPro" id="IPR043502">
    <property type="entry name" value="DNA/RNA_pol_sf"/>
</dbReference>
<dbReference type="Proteomes" id="UP000031668">
    <property type="component" value="Unassembled WGS sequence"/>
</dbReference>
<proteinExistence type="predicted"/>
<dbReference type="OrthoDB" id="425619at2759"/>
<dbReference type="InterPro" id="IPR000477">
    <property type="entry name" value="RT_dom"/>
</dbReference>
<dbReference type="Pfam" id="PF17919">
    <property type="entry name" value="RT_RNaseH_2"/>
    <property type="match status" value="1"/>
</dbReference>
<keyword evidence="1" id="KW-0511">Multifunctional enzyme</keyword>
<gene>
    <name evidence="4" type="ORF">RF11_05599</name>
</gene>
<keyword evidence="5" id="KW-1185">Reference proteome</keyword>
<sequence length="269" mass="31378">MSFGLNNAPATFQRIIDQVFQSFDFVCAYLDDVVIFSKDFDEHKRHLEMTKCTFAYGRINFLGYEIDKNDIDVVKQRIEPILNIKRLINVKALRRLLGMWAYYHNLLEIFSEIALLLYEQTKLNENFIWTNEQERSFVKIKEKLASLPELTHLKPDSKIILRCDPSGKALGGVISQLIDGKELPISFASRVSTKAEMNYSTFEREILVIVFGVRKFRTYLLGRDFVIQTDHNPLKYIMGFNDAHNRKSRISWNNLTIILKLSISQETKI</sequence>
<name>A0A0C2M0I3_THEKT</name>
<dbReference type="FunFam" id="3.10.20.370:FF:000001">
    <property type="entry name" value="Retrovirus-related Pol polyprotein from transposon 17.6-like protein"/>
    <property type="match status" value="1"/>
</dbReference>
<feature type="domain" description="Reverse transcriptase" evidence="2">
    <location>
        <begin position="1"/>
        <end position="53"/>
    </location>
</feature>
<evidence type="ECO:0000259" key="3">
    <source>
        <dbReference type="Pfam" id="PF17919"/>
    </source>
</evidence>
<dbReference type="Gene3D" id="3.30.70.270">
    <property type="match status" value="2"/>
</dbReference>
<reference evidence="4 5" key="1">
    <citation type="journal article" date="2014" name="Genome Biol. Evol.">
        <title>The genome of the myxosporean Thelohanellus kitauei shows adaptations to nutrient acquisition within its fish host.</title>
        <authorList>
            <person name="Yang Y."/>
            <person name="Xiong J."/>
            <person name="Zhou Z."/>
            <person name="Huo F."/>
            <person name="Miao W."/>
            <person name="Ran C."/>
            <person name="Liu Y."/>
            <person name="Zhang J."/>
            <person name="Feng J."/>
            <person name="Wang M."/>
            <person name="Wang M."/>
            <person name="Wang L."/>
            <person name="Yao B."/>
        </authorList>
    </citation>
    <scope>NUCLEOTIDE SEQUENCE [LARGE SCALE GENOMIC DNA]</scope>
    <source>
        <strain evidence="4">Wuqing</strain>
    </source>
</reference>
<dbReference type="InterPro" id="IPR041577">
    <property type="entry name" value="RT_RNaseH_2"/>
</dbReference>
<dbReference type="AlphaFoldDB" id="A0A0C2M0I3"/>
<dbReference type="CDD" id="cd09274">
    <property type="entry name" value="RNase_HI_RT_Ty3"/>
    <property type="match status" value="1"/>
</dbReference>
<accession>A0A0C2M0I3</accession>
<dbReference type="Gene3D" id="3.10.20.370">
    <property type="match status" value="1"/>
</dbReference>
<dbReference type="InterPro" id="IPR043128">
    <property type="entry name" value="Rev_trsase/Diguanyl_cyclase"/>
</dbReference>
<feature type="domain" description="Reverse transcriptase/retrotransposon-derived protein RNase H-like" evidence="3">
    <location>
        <begin position="129"/>
        <end position="227"/>
    </location>
</feature>